<dbReference type="GO" id="GO:1903509">
    <property type="term" value="P:liposaccharide metabolic process"/>
    <property type="evidence" value="ECO:0007669"/>
    <property type="project" value="UniProtKB-ARBA"/>
</dbReference>
<proteinExistence type="predicted"/>
<reference evidence="4 5" key="1">
    <citation type="journal article" date="2014" name="BMC Genomics">
        <title>Genome based analysis of type-I polyketide synthase and nonribosomal peptide synthetase gene clusters in seven strains of five representative Nocardia species.</title>
        <authorList>
            <person name="Komaki H."/>
            <person name="Ichikawa N."/>
            <person name="Hosoyama A."/>
            <person name="Takahashi-Nakaguchi A."/>
            <person name="Matsuzawa T."/>
            <person name="Suzuki K."/>
            <person name="Fujita N."/>
            <person name="Gonoi T."/>
        </authorList>
    </citation>
    <scope>NUCLEOTIDE SEQUENCE [LARGE SCALE GENOMIC DNA]</scope>
    <source>
        <strain evidence="4 5">NBRC 15531</strain>
    </source>
</reference>
<keyword evidence="1" id="KW-0328">Glycosyltransferase</keyword>
<dbReference type="Pfam" id="PF13692">
    <property type="entry name" value="Glyco_trans_1_4"/>
    <property type="match status" value="1"/>
</dbReference>
<dbReference type="RefSeq" id="WP_019050589.1">
    <property type="nucleotide sequence ID" value="NZ_BAFO02000008.1"/>
</dbReference>
<evidence type="ECO:0000313" key="4">
    <source>
        <dbReference type="EMBL" id="GAD82171.1"/>
    </source>
</evidence>
<dbReference type="PANTHER" id="PTHR45947:SF3">
    <property type="entry name" value="SULFOQUINOVOSYL TRANSFERASE SQD2"/>
    <property type="match status" value="1"/>
</dbReference>
<keyword evidence="2" id="KW-0808">Transferase</keyword>
<sequence length="370" mass="39494">MSDRRRLSIALIASNRYPIRQPFAGGLEAHVWHLARALRRRGHRVTLFAADGSDPDATDANVRVQPFDPSAAANADPSTAPRRFLADHHAYLTLMTDLAATGPDSFDVVHNHSLHYLPVAMAPALEIPMLTTLHTPPTPWLESALGVSMGVGSDFVAVSRHTATAWQPIVRDIDVIANGIDLTCWPVGRGGPDLVWFGRLTPEKGAHLAIAAARRVGRRLHLAGPISDRRYFENTVVPSLGDDTLYHGHLDQPTLARLTGSCAAALVTPLGDEPYGLVVAEALACATPVAGFRRGGVPEIVDTESGRLAAPGDPDALAQAVTEAVGLDRGAARRRAVSHCGHDAMVESYLRRYRHLIAAGIAAQPAKAAT</sequence>
<evidence type="ECO:0000256" key="1">
    <source>
        <dbReference type="ARBA" id="ARBA00022676"/>
    </source>
</evidence>
<evidence type="ECO:0000313" key="5">
    <source>
        <dbReference type="Proteomes" id="UP000017048"/>
    </source>
</evidence>
<dbReference type="EMBL" id="BAFO02000008">
    <property type="protein sequence ID" value="GAD82171.1"/>
    <property type="molecule type" value="Genomic_DNA"/>
</dbReference>
<dbReference type="Gene3D" id="3.40.50.2000">
    <property type="entry name" value="Glycogen Phosphorylase B"/>
    <property type="match status" value="2"/>
</dbReference>
<dbReference type="SUPFAM" id="SSF53756">
    <property type="entry name" value="UDP-Glycosyltransferase/glycogen phosphorylase"/>
    <property type="match status" value="1"/>
</dbReference>
<dbReference type="Proteomes" id="UP000017048">
    <property type="component" value="Unassembled WGS sequence"/>
</dbReference>
<comment type="caution">
    <text evidence="4">The sequence shown here is derived from an EMBL/GenBank/DDBJ whole genome shotgun (WGS) entry which is preliminary data.</text>
</comment>
<protein>
    <submittedName>
        <fullName evidence="4">Glycosyltransferase</fullName>
    </submittedName>
</protein>
<accession>U5E769</accession>
<evidence type="ECO:0000256" key="2">
    <source>
        <dbReference type="ARBA" id="ARBA00022679"/>
    </source>
</evidence>
<dbReference type="InterPro" id="IPR050194">
    <property type="entry name" value="Glycosyltransferase_grp1"/>
</dbReference>
<name>U5E769_NOCAS</name>
<dbReference type="STRING" id="1824.SAMN05444423_105330"/>
<keyword evidence="5" id="KW-1185">Reference proteome</keyword>
<dbReference type="AlphaFoldDB" id="U5E769"/>
<evidence type="ECO:0000259" key="3">
    <source>
        <dbReference type="Pfam" id="PF13439"/>
    </source>
</evidence>
<dbReference type="GO" id="GO:1901137">
    <property type="term" value="P:carbohydrate derivative biosynthetic process"/>
    <property type="evidence" value="ECO:0007669"/>
    <property type="project" value="UniProtKB-ARBA"/>
</dbReference>
<feature type="domain" description="Glycosyltransferase subfamily 4-like N-terminal" evidence="3">
    <location>
        <begin position="25"/>
        <end position="182"/>
    </location>
</feature>
<gene>
    <name evidence="4" type="ORF">NCAST_08_00420</name>
</gene>
<dbReference type="GO" id="GO:0016757">
    <property type="term" value="F:glycosyltransferase activity"/>
    <property type="evidence" value="ECO:0007669"/>
    <property type="project" value="UniProtKB-KW"/>
</dbReference>
<dbReference type="OrthoDB" id="9809227at2"/>
<organism evidence="4 5">
    <name type="scientific">Nocardia asteroides NBRC 15531</name>
    <dbReference type="NCBI Taxonomy" id="1110697"/>
    <lineage>
        <taxon>Bacteria</taxon>
        <taxon>Bacillati</taxon>
        <taxon>Actinomycetota</taxon>
        <taxon>Actinomycetes</taxon>
        <taxon>Mycobacteriales</taxon>
        <taxon>Nocardiaceae</taxon>
        <taxon>Nocardia</taxon>
    </lineage>
</organism>
<dbReference type="eggNOG" id="COG0438">
    <property type="taxonomic scope" value="Bacteria"/>
</dbReference>
<dbReference type="PANTHER" id="PTHR45947">
    <property type="entry name" value="SULFOQUINOVOSYL TRANSFERASE SQD2"/>
    <property type="match status" value="1"/>
</dbReference>
<dbReference type="InterPro" id="IPR028098">
    <property type="entry name" value="Glyco_trans_4-like_N"/>
</dbReference>
<dbReference type="GeneID" id="91516935"/>
<dbReference type="Pfam" id="PF13439">
    <property type="entry name" value="Glyco_transf_4"/>
    <property type="match status" value="1"/>
</dbReference>